<sequence>MKKRNWLVAATLSAALLAPTAQAHPIWMLPSEFNLSTEEAFWITVDATASHGVFSFDKPIGLDNVSIYGPEGERRRIGPYYKGQRRSVFDLQLETSGTYKVELRGQPRYMTSYVIGERNTPRRAFGSKLEVQLPEGARDVRTTAMQTISAFYVTHRTPNTKVLETTGEGFEFHALTHPSDVIKGEEARFRFTLDGKPAAGMKVELVPQGTAWRDSRMQVDLEADADGVVRFTPTQTGPHLLSANLRMDIDSPLADAAGVNYLLSFEVLP</sequence>
<dbReference type="AlphaFoldDB" id="A0A1K1UX41"/>
<proteinExistence type="predicted"/>
<evidence type="ECO:0000256" key="1">
    <source>
        <dbReference type="SAM" id="SignalP"/>
    </source>
</evidence>
<dbReference type="EMBL" id="FPJW01000002">
    <property type="protein sequence ID" value="SFX17383.1"/>
    <property type="molecule type" value="Genomic_DNA"/>
</dbReference>
<dbReference type="STRING" id="1122209.SAMN02745752_00651"/>
<protein>
    <submittedName>
        <fullName evidence="2">Uncharacterized conserved protein, contains GH25 family domain</fullName>
    </submittedName>
</protein>
<gene>
    <name evidence="2" type="ORF">SAMN02745752_00651</name>
</gene>
<evidence type="ECO:0000313" key="2">
    <source>
        <dbReference type="EMBL" id="SFX17383.1"/>
    </source>
</evidence>
<dbReference type="Pfam" id="PF10670">
    <property type="entry name" value="DUF4198"/>
    <property type="match status" value="1"/>
</dbReference>
<accession>A0A1K1UX41</accession>
<keyword evidence="1" id="KW-0732">Signal</keyword>
<reference evidence="2 3" key="1">
    <citation type="submission" date="2016-11" db="EMBL/GenBank/DDBJ databases">
        <authorList>
            <person name="Jaros S."/>
            <person name="Januszkiewicz K."/>
            <person name="Wedrychowicz H."/>
        </authorList>
    </citation>
    <scope>NUCLEOTIDE SEQUENCE [LARGE SCALE GENOMIC DNA]</scope>
    <source>
        <strain evidence="2 3">DSM 21637</strain>
    </source>
</reference>
<dbReference type="OrthoDB" id="5943at2"/>
<dbReference type="Proteomes" id="UP000182350">
    <property type="component" value="Unassembled WGS sequence"/>
</dbReference>
<evidence type="ECO:0000313" key="3">
    <source>
        <dbReference type="Proteomes" id="UP000182350"/>
    </source>
</evidence>
<keyword evidence="3" id="KW-1185">Reference proteome</keyword>
<organism evidence="2 3">
    <name type="scientific">Marinospirillum alkaliphilum DSM 21637</name>
    <dbReference type="NCBI Taxonomy" id="1122209"/>
    <lineage>
        <taxon>Bacteria</taxon>
        <taxon>Pseudomonadati</taxon>
        <taxon>Pseudomonadota</taxon>
        <taxon>Gammaproteobacteria</taxon>
        <taxon>Oceanospirillales</taxon>
        <taxon>Oceanospirillaceae</taxon>
        <taxon>Marinospirillum</taxon>
    </lineage>
</organism>
<feature type="signal peptide" evidence="1">
    <location>
        <begin position="1"/>
        <end position="23"/>
    </location>
</feature>
<feature type="chain" id="PRO_5012860109" evidence="1">
    <location>
        <begin position="24"/>
        <end position="269"/>
    </location>
</feature>
<dbReference type="RefSeq" id="WP_072324915.1">
    <property type="nucleotide sequence ID" value="NZ_FPJW01000002.1"/>
</dbReference>
<dbReference type="InterPro" id="IPR019613">
    <property type="entry name" value="DUF4198"/>
</dbReference>
<name>A0A1K1UX41_9GAMM</name>